<dbReference type="eggNOG" id="KOG0158">
    <property type="taxonomic scope" value="Eukaryota"/>
</dbReference>
<keyword evidence="5" id="KW-0560">Oxidoreductase</keyword>
<dbReference type="Gene3D" id="1.10.630.10">
    <property type="entry name" value="Cytochrome P450"/>
    <property type="match status" value="1"/>
</dbReference>
<name>M7T4U1_EUTLA</name>
<evidence type="ECO:0000256" key="1">
    <source>
        <dbReference type="ARBA" id="ARBA00001971"/>
    </source>
</evidence>
<keyword evidence="9" id="KW-1185">Reference proteome</keyword>
<keyword evidence="6" id="KW-0408">Iron</keyword>
<evidence type="ECO:0000256" key="2">
    <source>
        <dbReference type="ARBA" id="ARBA00010617"/>
    </source>
</evidence>
<evidence type="ECO:0000256" key="7">
    <source>
        <dbReference type="ARBA" id="ARBA00023033"/>
    </source>
</evidence>
<gene>
    <name evidence="8" type="ORF">UCREL1_1047</name>
</gene>
<evidence type="ECO:0000256" key="4">
    <source>
        <dbReference type="ARBA" id="ARBA00022723"/>
    </source>
</evidence>
<dbReference type="Proteomes" id="UP000012174">
    <property type="component" value="Unassembled WGS sequence"/>
</dbReference>
<protein>
    <submittedName>
        <fullName evidence="8">Putative trichothecene c-15 hydroxylase protein</fullName>
    </submittedName>
</protein>
<proteinExistence type="inferred from homology"/>
<comment type="cofactor">
    <cofactor evidence="1">
        <name>heme</name>
        <dbReference type="ChEBI" id="CHEBI:30413"/>
    </cofactor>
</comment>
<dbReference type="OrthoDB" id="1470350at2759"/>
<dbReference type="GO" id="GO:0005506">
    <property type="term" value="F:iron ion binding"/>
    <property type="evidence" value="ECO:0007669"/>
    <property type="project" value="InterPro"/>
</dbReference>
<dbReference type="CDD" id="cd11058">
    <property type="entry name" value="CYP60B-like"/>
    <property type="match status" value="1"/>
</dbReference>
<dbReference type="STRING" id="1287681.M7T4U1"/>
<dbReference type="Pfam" id="PF00067">
    <property type="entry name" value="p450"/>
    <property type="match status" value="1"/>
</dbReference>
<dbReference type="EMBL" id="KB705557">
    <property type="protein sequence ID" value="EMR71918.1"/>
    <property type="molecule type" value="Genomic_DNA"/>
</dbReference>
<reference evidence="9" key="1">
    <citation type="journal article" date="2013" name="Genome Announc.">
        <title>Draft genome sequence of the grapevine dieback fungus Eutypa lata UCR-EL1.</title>
        <authorList>
            <person name="Blanco-Ulate B."/>
            <person name="Rolshausen P.E."/>
            <person name="Cantu D."/>
        </authorList>
    </citation>
    <scope>NUCLEOTIDE SEQUENCE [LARGE SCALE GENOMIC DNA]</scope>
    <source>
        <strain evidence="9">UCR-EL1</strain>
    </source>
</reference>
<dbReference type="HOGENOM" id="CLU_001570_14_11_1"/>
<evidence type="ECO:0000256" key="6">
    <source>
        <dbReference type="ARBA" id="ARBA00023004"/>
    </source>
</evidence>
<dbReference type="GO" id="GO:0016705">
    <property type="term" value="F:oxidoreductase activity, acting on paired donors, with incorporation or reduction of molecular oxygen"/>
    <property type="evidence" value="ECO:0007669"/>
    <property type="project" value="InterPro"/>
</dbReference>
<dbReference type="InterPro" id="IPR001128">
    <property type="entry name" value="Cyt_P450"/>
</dbReference>
<dbReference type="OMA" id="ARCANQE"/>
<dbReference type="PANTHER" id="PTHR24305">
    <property type="entry name" value="CYTOCHROME P450"/>
    <property type="match status" value="1"/>
</dbReference>
<dbReference type="GO" id="GO:0004497">
    <property type="term" value="F:monooxygenase activity"/>
    <property type="evidence" value="ECO:0007669"/>
    <property type="project" value="UniProtKB-KW"/>
</dbReference>
<dbReference type="PANTHER" id="PTHR24305:SF230">
    <property type="entry name" value="P450, PUTATIVE (EUROFUNG)-RELATED"/>
    <property type="match status" value="1"/>
</dbReference>
<keyword evidence="7" id="KW-0503">Monooxygenase</keyword>
<keyword evidence="3" id="KW-0349">Heme</keyword>
<dbReference type="SUPFAM" id="SSF48264">
    <property type="entry name" value="Cytochrome P450"/>
    <property type="match status" value="1"/>
</dbReference>
<dbReference type="InterPro" id="IPR036396">
    <property type="entry name" value="Cyt_P450_sf"/>
</dbReference>
<dbReference type="PRINTS" id="PR00385">
    <property type="entry name" value="P450"/>
</dbReference>
<dbReference type="GO" id="GO:0020037">
    <property type="term" value="F:heme binding"/>
    <property type="evidence" value="ECO:0007669"/>
    <property type="project" value="InterPro"/>
</dbReference>
<dbReference type="AlphaFoldDB" id="M7T4U1"/>
<dbReference type="InterPro" id="IPR002401">
    <property type="entry name" value="Cyt_P450_E_grp-I"/>
</dbReference>
<evidence type="ECO:0000313" key="8">
    <source>
        <dbReference type="EMBL" id="EMR71918.1"/>
    </source>
</evidence>
<organism evidence="8 9">
    <name type="scientific">Eutypa lata (strain UCR-EL1)</name>
    <name type="common">Grapevine dieback disease fungus</name>
    <name type="synonym">Eutypa armeniacae</name>
    <dbReference type="NCBI Taxonomy" id="1287681"/>
    <lineage>
        <taxon>Eukaryota</taxon>
        <taxon>Fungi</taxon>
        <taxon>Dikarya</taxon>
        <taxon>Ascomycota</taxon>
        <taxon>Pezizomycotina</taxon>
        <taxon>Sordariomycetes</taxon>
        <taxon>Xylariomycetidae</taxon>
        <taxon>Xylariales</taxon>
        <taxon>Diatrypaceae</taxon>
        <taxon>Eutypa</taxon>
    </lineage>
</organism>
<dbReference type="KEGG" id="ela:UCREL1_1047"/>
<dbReference type="InterPro" id="IPR050121">
    <property type="entry name" value="Cytochrome_P450_monoxygenase"/>
</dbReference>
<evidence type="ECO:0000313" key="9">
    <source>
        <dbReference type="Proteomes" id="UP000012174"/>
    </source>
</evidence>
<comment type="similarity">
    <text evidence="2">Belongs to the cytochrome P450 family.</text>
</comment>
<dbReference type="PRINTS" id="PR00463">
    <property type="entry name" value="EP450I"/>
</dbReference>
<evidence type="ECO:0000256" key="3">
    <source>
        <dbReference type="ARBA" id="ARBA00022617"/>
    </source>
</evidence>
<sequence length="348" mass="38601">MTRIPYIRMQLSGKAHKKILEIHKVYGPVVRIGPDVVSFSHPDAAKQIRGHRKPGMGEHGKDPHHFGSLTNTILGADRGNHTRYRRALARGFSAQAMLDQQPIIKQYVDMLFRRLYEECGDGAKSVDMVKWFNYTTFDIIGDLAFGEPFGCLEVATYHPWVALVFNSVKNVWYSANVECYPLIAPLLKRFIIPKALASKMAEHSSLSAAKLRKRLAMETERPDFVSSMSAKRASPMGDELTFDEMALHSAVLITAGSETTATALSAAAYYLALNPRVLALLTKEVRSTFATEDQIDLISVQKLPYMLAVIDETMRMYPPAPGAQPRIICKGGDEIVGEYVPAGVSVLI</sequence>
<keyword evidence="4" id="KW-0479">Metal-binding</keyword>
<evidence type="ECO:0000256" key="5">
    <source>
        <dbReference type="ARBA" id="ARBA00023002"/>
    </source>
</evidence>
<accession>M7T4U1</accession>